<dbReference type="SUPFAM" id="SSF48726">
    <property type="entry name" value="Immunoglobulin"/>
    <property type="match status" value="1"/>
</dbReference>
<keyword evidence="5" id="KW-1185">Reference proteome</keyword>
<evidence type="ECO:0000313" key="5">
    <source>
        <dbReference type="Proteomes" id="UP000314982"/>
    </source>
</evidence>
<dbReference type="PANTHER" id="PTHR14340">
    <property type="entry name" value="MICROFIBRIL-ASSOCIATED GLYCOPROTEIN 3"/>
    <property type="match status" value="1"/>
</dbReference>
<dbReference type="PANTHER" id="PTHR14340:SF9">
    <property type="entry name" value="FIBRONECTIN TYPE-III DOMAIN-CONTAINING PROTEIN"/>
    <property type="match status" value="1"/>
</dbReference>
<dbReference type="CDD" id="cd00063">
    <property type="entry name" value="FN3"/>
    <property type="match status" value="1"/>
</dbReference>
<dbReference type="SUPFAM" id="SSF49265">
    <property type="entry name" value="Fibronectin type III"/>
    <property type="match status" value="1"/>
</dbReference>
<proteinExistence type="predicted"/>
<reference evidence="4" key="2">
    <citation type="submission" date="2025-08" db="UniProtKB">
        <authorList>
            <consortium name="Ensembl"/>
        </authorList>
    </citation>
    <scope>IDENTIFICATION</scope>
</reference>
<dbReference type="AlphaFoldDB" id="A0A4W5MPN0"/>
<dbReference type="PROSITE" id="PS50835">
    <property type="entry name" value="IG_LIKE"/>
    <property type="match status" value="1"/>
</dbReference>
<dbReference type="InterPro" id="IPR003961">
    <property type="entry name" value="FN3_dom"/>
</dbReference>
<reference evidence="5" key="1">
    <citation type="submission" date="2018-06" db="EMBL/GenBank/DDBJ databases">
        <title>Genome assembly of Danube salmon.</title>
        <authorList>
            <person name="Macqueen D.J."/>
            <person name="Gundappa M.K."/>
        </authorList>
    </citation>
    <scope>NUCLEOTIDE SEQUENCE [LARGE SCALE GENOMIC DNA]</scope>
</reference>
<feature type="domain" description="Ig-like" evidence="2">
    <location>
        <begin position="56"/>
        <end position="138"/>
    </location>
</feature>
<reference evidence="4" key="3">
    <citation type="submission" date="2025-09" db="UniProtKB">
        <authorList>
            <consortium name="Ensembl"/>
        </authorList>
    </citation>
    <scope>IDENTIFICATION</scope>
</reference>
<dbReference type="FunFam" id="2.60.40.10:FF:002111">
    <property type="entry name" value="Titin"/>
    <property type="match status" value="1"/>
</dbReference>
<evidence type="ECO:0000259" key="3">
    <source>
        <dbReference type="PROSITE" id="PS50853"/>
    </source>
</evidence>
<dbReference type="STRING" id="62062.ENSHHUP00000040896"/>
<organism evidence="4 5">
    <name type="scientific">Hucho hucho</name>
    <name type="common">huchen</name>
    <dbReference type="NCBI Taxonomy" id="62062"/>
    <lineage>
        <taxon>Eukaryota</taxon>
        <taxon>Metazoa</taxon>
        <taxon>Chordata</taxon>
        <taxon>Craniata</taxon>
        <taxon>Vertebrata</taxon>
        <taxon>Euteleostomi</taxon>
        <taxon>Actinopterygii</taxon>
        <taxon>Neopterygii</taxon>
        <taxon>Teleostei</taxon>
        <taxon>Protacanthopterygii</taxon>
        <taxon>Salmoniformes</taxon>
        <taxon>Salmonidae</taxon>
        <taxon>Salmoninae</taxon>
        <taxon>Hucho</taxon>
    </lineage>
</organism>
<dbReference type="GeneTree" id="ENSGT01150000286978"/>
<dbReference type="PROSITE" id="PS50853">
    <property type="entry name" value="FN3"/>
    <property type="match status" value="1"/>
</dbReference>
<dbReference type="InterPro" id="IPR013098">
    <property type="entry name" value="Ig_I-set"/>
</dbReference>
<sequence>MRINSRPIKELKYKTEEGIIPEKQYVLRVRAINSVGVSEPSDTSEKVYAKDPDCIPTLEFQTRDIVIVEGEKWHLPIPFRAVPKPKITWHKDGKELKDDERMSFRQEYLSCHLEIESCLHADSGQYKVTLENSLGASS</sequence>
<dbReference type="Pfam" id="PF07679">
    <property type="entry name" value="I-set"/>
    <property type="match status" value="1"/>
</dbReference>
<dbReference type="Ensembl" id="ENSHHUT00000042471.1">
    <property type="protein sequence ID" value="ENSHHUP00000040896.1"/>
    <property type="gene ID" value="ENSHHUG00000025292.1"/>
</dbReference>
<keyword evidence="1" id="KW-0393">Immunoglobulin domain</keyword>
<dbReference type="InterPro" id="IPR036179">
    <property type="entry name" value="Ig-like_dom_sf"/>
</dbReference>
<evidence type="ECO:0000259" key="2">
    <source>
        <dbReference type="PROSITE" id="PS50835"/>
    </source>
</evidence>
<dbReference type="InterPro" id="IPR007110">
    <property type="entry name" value="Ig-like_dom"/>
</dbReference>
<accession>A0A4W5MPN0</accession>
<protein>
    <recommendedName>
        <fullName evidence="6">Ig-like domain-containing protein</fullName>
    </recommendedName>
</protein>
<evidence type="ECO:0000313" key="4">
    <source>
        <dbReference type="Ensembl" id="ENSHHUP00000040896.1"/>
    </source>
</evidence>
<dbReference type="Gene3D" id="2.60.40.10">
    <property type="entry name" value="Immunoglobulins"/>
    <property type="match status" value="2"/>
</dbReference>
<dbReference type="Proteomes" id="UP000314982">
    <property type="component" value="Unassembled WGS sequence"/>
</dbReference>
<evidence type="ECO:0000256" key="1">
    <source>
        <dbReference type="ARBA" id="ARBA00023319"/>
    </source>
</evidence>
<feature type="domain" description="Fibronectin type-III" evidence="3">
    <location>
        <begin position="1"/>
        <end position="52"/>
    </location>
</feature>
<dbReference type="InterPro" id="IPR013783">
    <property type="entry name" value="Ig-like_fold"/>
</dbReference>
<dbReference type="InterPro" id="IPR036116">
    <property type="entry name" value="FN3_sf"/>
</dbReference>
<name>A0A4W5MPN0_9TELE</name>
<evidence type="ECO:0008006" key="6">
    <source>
        <dbReference type="Google" id="ProtNLM"/>
    </source>
</evidence>